<protein>
    <submittedName>
        <fullName evidence="2">Uncharacterized protein</fullName>
    </submittedName>
</protein>
<keyword evidence="1" id="KW-1133">Transmembrane helix</keyword>
<keyword evidence="1" id="KW-0472">Membrane</keyword>
<feature type="transmembrane region" description="Helical" evidence="1">
    <location>
        <begin position="88"/>
        <end position="111"/>
    </location>
</feature>
<accession>A0A7R9HI82</accession>
<evidence type="ECO:0000313" key="2">
    <source>
        <dbReference type="EMBL" id="CAD7423839.1"/>
    </source>
</evidence>
<dbReference type="GO" id="GO:0005886">
    <property type="term" value="C:plasma membrane"/>
    <property type="evidence" value="ECO:0007669"/>
    <property type="project" value="TreeGrafter"/>
</dbReference>
<feature type="transmembrane region" description="Helical" evidence="1">
    <location>
        <begin position="56"/>
        <end position="76"/>
    </location>
</feature>
<dbReference type="Pfam" id="PF01275">
    <property type="entry name" value="Myelin_PLP"/>
    <property type="match status" value="1"/>
</dbReference>
<organism evidence="2">
    <name type="scientific">Timema monikensis</name>
    <dbReference type="NCBI Taxonomy" id="170555"/>
    <lineage>
        <taxon>Eukaryota</taxon>
        <taxon>Metazoa</taxon>
        <taxon>Ecdysozoa</taxon>
        <taxon>Arthropoda</taxon>
        <taxon>Hexapoda</taxon>
        <taxon>Insecta</taxon>
        <taxon>Pterygota</taxon>
        <taxon>Neoptera</taxon>
        <taxon>Polyneoptera</taxon>
        <taxon>Phasmatodea</taxon>
        <taxon>Timematodea</taxon>
        <taxon>Timematoidea</taxon>
        <taxon>Timematidae</taxon>
        <taxon>Timema</taxon>
    </lineage>
</organism>
<dbReference type="AlphaFoldDB" id="A0A7R9HI82"/>
<keyword evidence="1" id="KW-0812">Transmembrane</keyword>
<dbReference type="GO" id="GO:0031175">
    <property type="term" value="P:neuron projection development"/>
    <property type="evidence" value="ECO:0007669"/>
    <property type="project" value="TreeGrafter"/>
</dbReference>
<dbReference type="PANTHER" id="PTHR11683:SF12">
    <property type="entry name" value="M6, ISOFORM F"/>
    <property type="match status" value="1"/>
</dbReference>
<feature type="transmembrane region" description="Helical" evidence="1">
    <location>
        <begin position="175"/>
        <end position="200"/>
    </location>
</feature>
<feature type="transmembrane region" description="Helical" evidence="1">
    <location>
        <begin position="221"/>
        <end position="242"/>
    </location>
</feature>
<dbReference type="InterPro" id="IPR001614">
    <property type="entry name" value="Myelin_PLP"/>
</dbReference>
<dbReference type="EMBL" id="OB792717">
    <property type="protein sequence ID" value="CAD7423839.1"/>
    <property type="molecule type" value="Genomic_DNA"/>
</dbReference>
<evidence type="ECO:0000256" key="1">
    <source>
        <dbReference type="SAM" id="Phobius"/>
    </source>
</evidence>
<feature type="transmembrane region" description="Helical" evidence="1">
    <location>
        <begin position="142"/>
        <end position="163"/>
    </location>
</feature>
<proteinExistence type="predicted"/>
<dbReference type="PANTHER" id="PTHR11683">
    <property type="entry name" value="MYELIN PROTEOLIPID"/>
    <property type="match status" value="1"/>
</dbReference>
<sequence>MPRPTSKDVTNEMEVTPMVPMRRRIAISQESLGRYSENTLHSDYRIGRTDILTIELYVKWVPSFTFIPMPFILSYLSDQDQELEDGLFRYEVILVVMAGLGVNYCVGACALSCHLPQKVPIVHLLSLQLGSQFRSCITRIPYATLIATIMCIVGVGVFCGTMYRGAMLAVLMVETVQMVFVVIGASMGALGLMILFVGCLATGATRTKVYRAWGARVGGRISCAVVSHLVVFYTPLTVPILLGSSCCVSWSLSHSSSPSSGRCAPIHKFRPTGSFMFPNNTRPEDMEVCDTHELKLFCKDYVERAEIMFILATVACLLVILSLVHYLMCLSANYAHIRDHEKFQELQDLQCLQEPELSMGGSKDRF</sequence>
<name>A0A7R9HI82_9NEOP</name>
<reference evidence="2" key="1">
    <citation type="submission" date="2020-11" db="EMBL/GenBank/DDBJ databases">
        <authorList>
            <person name="Tran Van P."/>
        </authorList>
    </citation>
    <scope>NUCLEOTIDE SEQUENCE</scope>
</reference>
<feature type="transmembrane region" description="Helical" evidence="1">
    <location>
        <begin position="307"/>
        <end position="328"/>
    </location>
</feature>
<gene>
    <name evidence="2" type="ORF">TMSB3V08_LOCUS813</name>
</gene>